<feature type="domain" description="Transcription elongation factor GreA/GreB C-terminal" evidence="5">
    <location>
        <begin position="91"/>
        <end position="164"/>
    </location>
</feature>
<evidence type="ECO:0000259" key="6">
    <source>
        <dbReference type="Pfam" id="PF03449"/>
    </source>
</evidence>
<protein>
    <recommendedName>
        <fullName evidence="4">Transcription elongation factor GreB</fullName>
    </recommendedName>
    <alternativeName>
        <fullName evidence="4">Transcript cleavage factor GreB</fullName>
    </alternativeName>
</protein>
<dbReference type="HAMAP" id="MF_00105">
    <property type="entry name" value="GreA_GreB"/>
    <property type="match status" value="1"/>
</dbReference>
<evidence type="ECO:0000256" key="2">
    <source>
        <dbReference type="ARBA" id="ARBA00023125"/>
    </source>
</evidence>
<evidence type="ECO:0000256" key="1">
    <source>
        <dbReference type="ARBA" id="ARBA00023015"/>
    </source>
</evidence>
<dbReference type="GO" id="GO:0003677">
    <property type="term" value="F:DNA binding"/>
    <property type="evidence" value="ECO:0007669"/>
    <property type="project" value="UniProtKB-UniRule"/>
</dbReference>
<keyword evidence="3 4" id="KW-0804">Transcription</keyword>
<dbReference type="STRING" id="1177179.A11A3_00765"/>
<dbReference type="FunFam" id="3.10.50.30:FF:000001">
    <property type="entry name" value="Transcription elongation factor GreA"/>
    <property type="match status" value="1"/>
</dbReference>
<accession>L0WG53</accession>
<dbReference type="NCBIfam" id="NF002506">
    <property type="entry name" value="PRK01885.1"/>
    <property type="match status" value="1"/>
</dbReference>
<dbReference type="InterPro" id="IPR018151">
    <property type="entry name" value="TF_GreA/GreB_CS"/>
</dbReference>
<evidence type="ECO:0000259" key="5">
    <source>
        <dbReference type="Pfam" id="PF01272"/>
    </source>
</evidence>
<evidence type="ECO:0000313" key="8">
    <source>
        <dbReference type="Proteomes" id="UP000010164"/>
    </source>
</evidence>
<dbReference type="Pfam" id="PF03449">
    <property type="entry name" value="GreA_GreB_N"/>
    <property type="match status" value="1"/>
</dbReference>
<dbReference type="eggNOG" id="COG0782">
    <property type="taxonomic scope" value="Bacteria"/>
</dbReference>
<keyword evidence="1 4" id="KW-0805">Transcription regulation</keyword>
<dbReference type="PANTHER" id="PTHR30437:SF6">
    <property type="entry name" value="TRANSCRIPTION ELONGATION FACTOR GREB"/>
    <property type="match status" value="1"/>
</dbReference>
<dbReference type="PANTHER" id="PTHR30437">
    <property type="entry name" value="TRANSCRIPTION ELONGATION FACTOR GREA"/>
    <property type="match status" value="1"/>
</dbReference>
<dbReference type="Gene3D" id="3.10.50.30">
    <property type="entry name" value="Transcription elongation factor, GreA/GreB, C-terminal domain"/>
    <property type="match status" value="1"/>
</dbReference>
<dbReference type="InterPro" id="IPR022691">
    <property type="entry name" value="Tscrpt_elong_fac_GreA/B_N"/>
</dbReference>
<dbReference type="GO" id="GO:0032784">
    <property type="term" value="P:regulation of DNA-templated transcription elongation"/>
    <property type="evidence" value="ECO:0007669"/>
    <property type="project" value="UniProtKB-UniRule"/>
</dbReference>
<dbReference type="PIRSF" id="PIRSF006092">
    <property type="entry name" value="GreA_GreB"/>
    <property type="match status" value="1"/>
</dbReference>
<comment type="similarity">
    <text evidence="4">Belongs to the GreA/GreB family. GreB subfamily.</text>
</comment>
<proteinExistence type="inferred from homology"/>
<dbReference type="PATRIC" id="fig|1177179.3.peg.146"/>
<dbReference type="SUPFAM" id="SSF54534">
    <property type="entry name" value="FKBP-like"/>
    <property type="match status" value="1"/>
</dbReference>
<comment type="function">
    <text evidence="4">Necessary for efficient RNA polymerase transcription elongation past template-encoded arresting sites. The arresting sites in DNA have the property of trapping a certain fraction of elongating RNA polymerases that pass through, resulting in locked ternary complexes. Cleavage of the nascent transcript by cleavage factors such as GreA or GreB allows the resumption of elongation from the new 3'terminus. GreB releases sequences of up to 9 nucleotides in length.</text>
</comment>
<dbReference type="GO" id="GO:0070063">
    <property type="term" value="F:RNA polymerase binding"/>
    <property type="evidence" value="ECO:0007669"/>
    <property type="project" value="InterPro"/>
</dbReference>
<sequence length="173" mass="20288">MGRWRPKGTPASKYITPEGYKALNDELQYLWKEKRPAVTQSVQEAAAQGDRSENAEYIYGKKQLREIDRRVRFLSKRLDDMTVVDRLPEDQSRVFFGAWVELENEDGKLETYRLVGPDETDARRGYISIDAPLARALLKKQVDDEVEVRTPTGERCLFINRIWYRNEDTDNER</sequence>
<dbReference type="GO" id="GO:0006354">
    <property type="term" value="P:DNA-templated transcription elongation"/>
    <property type="evidence" value="ECO:0007669"/>
    <property type="project" value="TreeGrafter"/>
</dbReference>
<reference evidence="7 8" key="1">
    <citation type="journal article" date="2012" name="J. Bacteriol.">
        <title>Genome Sequence of the Alkane-Degrading Bacterium Alcanivorax hongdengensis Type Strain A-11-3.</title>
        <authorList>
            <person name="Lai Q."/>
            <person name="Shao Z."/>
        </authorList>
    </citation>
    <scope>NUCLEOTIDE SEQUENCE [LARGE SCALE GENOMIC DNA]</scope>
    <source>
        <strain evidence="7 8">A-11-3</strain>
    </source>
</reference>
<dbReference type="SUPFAM" id="SSF46557">
    <property type="entry name" value="GreA transcript cleavage protein, N-terminal domain"/>
    <property type="match status" value="1"/>
</dbReference>
<dbReference type="InterPro" id="IPR036805">
    <property type="entry name" value="Tscrpt_elong_fac_GreA/B_N_sf"/>
</dbReference>
<dbReference type="InterPro" id="IPR036953">
    <property type="entry name" value="GreA/GreB_C_sf"/>
</dbReference>
<dbReference type="HAMAP" id="MF_00930">
    <property type="entry name" value="GreB"/>
    <property type="match status" value="1"/>
</dbReference>
<dbReference type="InterPro" id="IPR001437">
    <property type="entry name" value="Tscrpt_elong_fac_GreA/B_C"/>
</dbReference>
<dbReference type="AlphaFoldDB" id="L0WG53"/>
<keyword evidence="8" id="KW-1185">Reference proteome</keyword>
<keyword evidence="2 4" id="KW-0238">DNA-binding</keyword>
<dbReference type="PROSITE" id="PS00829">
    <property type="entry name" value="GREAB_1"/>
    <property type="match status" value="1"/>
</dbReference>
<dbReference type="OrthoDB" id="5511940at2"/>
<dbReference type="EMBL" id="AMRJ01000001">
    <property type="protein sequence ID" value="EKF75981.1"/>
    <property type="molecule type" value="Genomic_DNA"/>
</dbReference>
<dbReference type="InterPro" id="IPR006358">
    <property type="entry name" value="Tscrpt_elong_fac_GreB"/>
</dbReference>
<name>L0WG53_9GAMM</name>
<comment type="caution">
    <text evidence="7">The sequence shown here is derived from an EMBL/GenBank/DDBJ whole genome shotgun (WGS) entry which is preliminary data.</text>
</comment>
<evidence type="ECO:0000256" key="3">
    <source>
        <dbReference type="ARBA" id="ARBA00023163"/>
    </source>
</evidence>
<feature type="domain" description="Transcription elongation factor GreA/GreB N-terminal" evidence="6">
    <location>
        <begin position="14"/>
        <end position="83"/>
    </location>
</feature>
<dbReference type="GO" id="GO:0003746">
    <property type="term" value="F:translation elongation factor activity"/>
    <property type="evidence" value="ECO:0007669"/>
    <property type="project" value="UniProtKB-KW"/>
</dbReference>
<dbReference type="InterPro" id="IPR023459">
    <property type="entry name" value="Tscrpt_elong_fac_GreA/B_fam"/>
</dbReference>
<gene>
    <name evidence="4" type="primary">greB</name>
    <name evidence="7" type="ORF">A11A3_00765</name>
</gene>
<dbReference type="NCBIfam" id="TIGR01461">
    <property type="entry name" value="greB"/>
    <property type="match status" value="1"/>
</dbReference>
<keyword evidence="7" id="KW-0251">Elongation factor</keyword>
<evidence type="ECO:0000256" key="4">
    <source>
        <dbReference type="HAMAP-Rule" id="MF_00930"/>
    </source>
</evidence>
<dbReference type="Gene3D" id="1.10.287.180">
    <property type="entry name" value="Transcription elongation factor, GreA/GreB, N-terminal domain"/>
    <property type="match status" value="1"/>
</dbReference>
<evidence type="ECO:0000313" key="7">
    <source>
        <dbReference type="EMBL" id="EKF75981.1"/>
    </source>
</evidence>
<keyword evidence="7" id="KW-0648">Protein biosynthesis</keyword>
<dbReference type="FunFam" id="1.10.287.180:FF:000001">
    <property type="entry name" value="Transcription elongation factor GreA"/>
    <property type="match status" value="1"/>
</dbReference>
<dbReference type="Pfam" id="PF01272">
    <property type="entry name" value="GreA_GreB"/>
    <property type="match status" value="1"/>
</dbReference>
<organism evidence="7 8">
    <name type="scientific">Alcanivorax hongdengensis A-11-3</name>
    <dbReference type="NCBI Taxonomy" id="1177179"/>
    <lineage>
        <taxon>Bacteria</taxon>
        <taxon>Pseudomonadati</taxon>
        <taxon>Pseudomonadota</taxon>
        <taxon>Gammaproteobacteria</taxon>
        <taxon>Oceanospirillales</taxon>
        <taxon>Alcanivoracaceae</taxon>
        <taxon>Alcanivorax</taxon>
    </lineage>
</organism>
<dbReference type="RefSeq" id="WP_008927344.1">
    <property type="nucleotide sequence ID" value="NZ_AMRJ01000001.1"/>
</dbReference>
<dbReference type="Proteomes" id="UP000010164">
    <property type="component" value="Unassembled WGS sequence"/>
</dbReference>
<dbReference type="InterPro" id="IPR028624">
    <property type="entry name" value="Tscrpt_elong_fac_GreA/B"/>
</dbReference>